<dbReference type="RefSeq" id="WP_349351670.1">
    <property type="nucleotide sequence ID" value="NZ_CP157804.1"/>
</dbReference>
<dbReference type="PANTHER" id="PTHR43546:SF9">
    <property type="entry name" value="L-ASCORBATE-6-PHOSPHATE LACTONASE ULAG-RELATED"/>
    <property type="match status" value="1"/>
</dbReference>
<dbReference type="Pfam" id="PF12706">
    <property type="entry name" value="Lactamase_B_2"/>
    <property type="match status" value="1"/>
</dbReference>
<dbReference type="InterPro" id="IPR001279">
    <property type="entry name" value="Metallo-B-lactamas"/>
</dbReference>
<dbReference type="GO" id="GO:0016787">
    <property type="term" value="F:hydrolase activity"/>
    <property type="evidence" value="ECO:0007669"/>
    <property type="project" value="UniProtKB-KW"/>
</dbReference>
<dbReference type="KEGG" id="fld:ABNE31_14680"/>
<gene>
    <name evidence="3" type="ORF">ABNE31_14680</name>
</gene>
<evidence type="ECO:0000259" key="2">
    <source>
        <dbReference type="Pfam" id="PF12706"/>
    </source>
</evidence>
<keyword evidence="1" id="KW-0378">Hydrolase</keyword>
<feature type="domain" description="Metallo-beta-lactamase" evidence="2">
    <location>
        <begin position="18"/>
        <end position="216"/>
    </location>
</feature>
<accession>A0AAU7MWJ6</accession>
<name>A0AAU7MWJ6_9FLAO</name>
<evidence type="ECO:0000256" key="1">
    <source>
        <dbReference type="ARBA" id="ARBA00022801"/>
    </source>
</evidence>
<sequence>MHIQLWRNATIQIAVGKTNILIDPMLGEKGAVGPFPFTNDQRENPLVPLPFSEEKLRKKLKCIDAVFVSHLHPDHWDEAAIRLIEKTTTIICPEPLAKTIASYGFQKIITLNDQMVLDDIQLHLTNGQHGTGDIGKHMGQVNGIILEHHNLKLYIAGDTIWCPEVKKAITEHRPQHIIVAGGAATFAIGDPVTMTGKDIKALCEHASKASIWITHMEAVSPCRENRAMLTEYLKYHGLLNQCKVLADGEKVALN</sequence>
<dbReference type="EMBL" id="CP157804">
    <property type="protein sequence ID" value="XBQ22841.1"/>
    <property type="molecule type" value="Genomic_DNA"/>
</dbReference>
<dbReference type="PANTHER" id="PTHR43546">
    <property type="entry name" value="UPF0173 METAL-DEPENDENT HYDROLASE MJ1163-RELATED"/>
    <property type="match status" value="1"/>
</dbReference>
<reference evidence="3" key="1">
    <citation type="submission" date="2024-05" db="EMBL/GenBank/DDBJ databases">
        <title>Draft Genome Sequences of Flagellimonas sp. MMG031 and Marinobacter sp. MMG032 Isolated from the dinoflagellate Symbiodinium pilosum.</title>
        <authorList>
            <person name="Shikuma N.J."/>
            <person name="Farrell M.V."/>
        </authorList>
    </citation>
    <scope>NUCLEOTIDE SEQUENCE</scope>
    <source>
        <strain evidence="3">MMG031</strain>
    </source>
</reference>
<protein>
    <submittedName>
        <fullName evidence="3">MBL fold metallo-hydrolase</fullName>
    </submittedName>
</protein>
<organism evidence="3">
    <name type="scientific">Flagellimonas sp. MMG031</name>
    <dbReference type="NCBI Taxonomy" id="3158549"/>
    <lineage>
        <taxon>Bacteria</taxon>
        <taxon>Pseudomonadati</taxon>
        <taxon>Bacteroidota</taxon>
        <taxon>Flavobacteriia</taxon>
        <taxon>Flavobacteriales</taxon>
        <taxon>Flavobacteriaceae</taxon>
        <taxon>Flagellimonas</taxon>
    </lineage>
</organism>
<proteinExistence type="predicted"/>
<evidence type="ECO:0000313" key="3">
    <source>
        <dbReference type="EMBL" id="XBQ22841.1"/>
    </source>
</evidence>
<dbReference type="Gene3D" id="3.60.15.10">
    <property type="entry name" value="Ribonuclease Z/Hydroxyacylglutathione hydrolase-like"/>
    <property type="match status" value="1"/>
</dbReference>
<dbReference type="InterPro" id="IPR036866">
    <property type="entry name" value="RibonucZ/Hydroxyglut_hydro"/>
</dbReference>
<dbReference type="SUPFAM" id="SSF56281">
    <property type="entry name" value="Metallo-hydrolase/oxidoreductase"/>
    <property type="match status" value="1"/>
</dbReference>
<dbReference type="AlphaFoldDB" id="A0AAU7MWJ6"/>
<dbReference type="InterPro" id="IPR050114">
    <property type="entry name" value="UPF0173_UPF0282_UlaG_hydrolase"/>
</dbReference>